<dbReference type="InterPro" id="IPR016181">
    <property type="entry name" value="Acyl_CoA_acyltransferase"/>
</dbReference>
<feature type="domain" description="N-acetyltransferase" evidence="2">
    <location>
        <begin position="165"/>
        <end position="211"/>
    </location>
</feature>
<dbReference type="InterPro" id="IPR000182">
    <property type="entry name" value="GNAT_dom"/>
</dbReference>
<dbReference type="AlphaFoldDB" id="A0A9P8SMU8"/>
<dbReference type="GO" id="GO:0016747">
    <property type="term" value="F:acyltransferase activity, transferring groups other than amino-acyl groups"/>
    <property type="evidence" value="ECO:0007669"/>
    <property type="project" value="InterPro"/>
</dbReference>
<sequence length="242" mass="26046">MTSTPFQVRDGTSPDDADFIVAAFDSSIAYLDSTGNGGQWGTQLFSSSSGFLESTRHDIEQSVNFSQTGQGERIRVFIAQVDDAAAGGRDSKSDSDSDNDGLSRTTDRKQGKTMLSVGAMTIRDNEFARFIDLDGGDLKPHVDAARGAGGFVFVDVVVTDYRAGAARRGAGCALLDKAKEYARDRGTTAVYLTCWTGGTGKLVPYYEKHGFKAIQAFGFDRKDGSVWPGMLMRLSISSKEAQ</sequence>
<accession>A0A9P8SMU8</accession>
<dbReference type="Proteomes" id="UP000824596">
    <property type="component" value="Unassembled WGS sequence"/>
</dbReference>
<dbReference type="RefSeq" id="XP_044725899.1">
    <property type="nucleotide sequence ID" value="XM_044859499.1"/>
</dbReference>
<dbReference type="GeneID" id="68350157"/>
<organism evidence="3 4">
    <name type="scientific">Hirsutella rhossiliensis</name>
    <dbReference type="NCBI Taxonomy" id="111463"/>
    <lineage>
        <taxon>Eukaryota</taxon>
        <taxon>Fungi</taxon>
        <taxon>Dikarya</taxon>
        <taxon>Ascomycota</taxon>
        <taxon>Pezizomycotina</taxon>
        <taxon>Sordariomycetes</taxon>
        <taxon>Hypocreomycetidae</taxon>
        <taxon>Hypocreales</taxon>
        <taxon>Ophiocordycipitaceae</taxon>
        <taxon>Hirsutella</taxon>
    </lineage>
</organism>
<dbReference type="Pfam" id="PF00583">
    <property type="entry name" value="Acetyltransf_1"/>
    <property type="match status" value="1"/>
</dbReference>
<evidence type="ECO:0000313" key="4">
    <source>
        <dbReference type="Proteomes" id="UP000824596"/>
    </source>
</evidence>
<gene>
    <name evidence="3" type="ORF">HRG_01028</name>
</gene>
<protein>
    <recommendedName>
        <fullName evidence="2">N-acetyltransferase domain-containing protein</fullName>
    </recommendedName>
</protein>
<comment type="caution">
    <text evidence="3">The sequence shown here is derived from an EMBL/GenBank/DDBJ whole genome shotgun (WGS) entry which is preliminary data.</text>
</comment>
<reference evidence="3" key="1">
    <citation type="submission" date="2021-09" db="EMBL/GenBank/DDBJ databases">
        <title>A high-quality genome of the endoparasitic fungus Hirsutella rhossiliensis with a comparison of Hirsutella genomes reveals transposable elements contributing to genome size variation.</title>
        <authorList>
            <person name="Lin R."/>
            <person name="Jiao Y."/>
            <person name="Sun X."/>
            <person name="Ling J."/>
            <person name="Xie B."/>
            <person name="Cheng X."/>
        </authorList>
    </citation>
    <scope>NUCLEOTIDE SEQUENCE</scope>
    <source>
        <strain evidence="3">HR02</strain>
    </source>
</reference>
<name>A0A9P8SMU8_9HYPO</name>
<proteinExistence type="predicted"/>
<keyword evidence="4" id="KW-1185">Reference proteome</keyword>
<dbReference type="OrthoDB" id="2821191at2759"/>
<evidence type="ECO:0000256" key="1">
    <source>
        <dbReference type="SAM" id="MobiDB-lite"/>
    </source>
</evidence>
<dbReference type="EMBL" id="JAIZPD010000001">
    <property type="protein sequence ID" value="KAH0968386.1"/>
    <property type="molecule type" value="Genomic_DNA"/>
</dbReference>
<evidence type="ECO:0000313" key="3">
    <source>
        <dbReference type="EMBL" id="KAH0968386.1"/>
    </source>
</evidence>
<dbReference type="Gene3D" id="3.40.630.30">
    <property type="match status" value="1"/>
</dbReference>
<dbReference type="SUPFAM" id="SSF55729">
    <property type="entry name" value="Acyl-CoA N-acyltransferases (Nat)"/>
    <property type="match status" value="1"/>
</dbReference>
<evidence type="ECO:0000259" key="2">
    <source>
        <dbReference type="Pfam" id="PF00583"/>
    </source>
</evidence>
<feature type="region of interest" description="Disordered" evidence="1">
    <location>
        <begin position="85"/>
        <end position="110"/>
    </location>
</feature>